<dbReference type="Proteomes" id="UP000642809">
    <property type="component" value="Unassembled WGS sequence"/>
</dbReference>
<reference evidence="3" key="2">
    <citation type="submission" date="2020-09" db="EMBL/GenBank/DDBJ databases">
        <authorList>
            <person name="Sun Q."/>
            <person name="Kim S."/>
        </authorList>
    </citation>
    <scope>NUCLEOTIDE SEQUENCE</scope>
    <source>
        <strain evidence="3">KCTC 23224</strain>
    </source>
</reference>
<dbReference type="SUPFAM" id="SSF48452">
    <property type="entry name" value="TPR-like"/>
    <property type="match status" value="1"/>
</dbReference>
<keyword evidence="4" id="KW-1185">Reference proteome</keyword>
<dbReference type="RefSeq" id="WP_189580728.1">
    <property type="nucleotide sequence ID" value="NZ_BMYF01000009.1"/>
</dbReference>
<dbReference type="AlphaFoldDB" id="A0A8J3CXX7"/>
<gene>
    <name evidence="3" type="ORF">GCM10008106_16940</name>
</gene>
<dbReference type="InterPro" id="IPR013783">
    <property type="entry name" value="Ig-like_fold"/>
</dbReference>
<dbReference type="InterPro" id="IPR011990">
    <property type="entry name" value="TPR-like_helical_dom_sf"/>
</dbReference>
<evidence type="ECO:0000259" key="2">
    <source>
        <dbReference type="Pfam" id="PF13004"/>
    </source>
</evidence>
<comment type="caution">
    <text evidence="3">The sequence shown here is derived from an EMBL/GenBank/DDBJ whole genome shotgun (WGS) entry which is preliminary data.</text>
</comment>
<proteinExistence type="predicted"/>
<sequence>MLRFLFFIFIIGYSEYAFSQASSLSRANECFNLGDYSCAIRNFEAALRNATGRDRQLIEINILRAKSCLEWTTEANYFFEKRDFENAATLYENVLKENPNDELARIQLEKCRAELISLKLSKNSLSFSAKGGSVDVLVTTNASSYSIISTPSWCKASINNYGVLIVCEDNSALTQREGQVIIQAEGKKEQINILQEGKVPDIEISLSKTGFIFEGEKETKEVIRVLTNASSYSIVNLPSWIKIERKVADSFIIVCLENNTTAQRRGSFQIIAGDKEVNVQVLQNEGKKPVFENVAPKTTTATTTKTNTQKPQPRENCFNCPLTNEILGFSLGYNRLVFDPINNRSLNSASQLEGLNIGFFVNPLLKYGFGIQVGFFVDFYTDNIGNSLFGDSSFDYYSVKLPLHLQYRLNFSESFNLFVFGGPNLTFFESSNTNDAAYPLIFEYGVGMRVERLQFTFGKSSRSFYTKGAEGFFYIGTPDYTYQNLMLNVAYMF</sequence>
<organism evidence="3 4">
    <name type="scientific">Mongoliitalea lutea</name>
    <dbReference type="NCBI Taxonomy" id="849756"/>
    <lineage>
        <taxon>Bacteria</taxon>
        <taxon>Pseudomonadati</taxon>
        <taxon>Bacteroidota</taxon>
        <taxon>Cytophagia</taxon>
        <taxon>Cytophagales</taxon>
        <taxon>Cyclobacteriaceae</taxon>
        <taxon>Mongoliitalea</taxon>
    </lineage>
</organism>
<evidence type="ECO:0000256" key="1">
    <source>
        <dbReference type="PROSITE-ProRule" id="PRU00339"/>
    </source>
</evidence>
<dbReference type="EMBL" id="BMYF01000009">
    <property type="protein sequence ID" value="GHB36265.1"/>
    <property type="molecule type" value="Genomic_DNA"/>
</dbReference>
<evidence type="ECO:0000313" key="3">
    <source>
        <dbReference type="EMBL" id="GHB36265.1"/>
    </source>
</evidence>
<feature type="domain" description="BACON" evidence="2">
    <location>
        <begin position="145"/>
        <end position="196"/>
    </location>
</feature>
<protein>
    <recommendedName>
        <fullName evidence="2">BACON domain-containing protein</fullName>
    </recommendedName>
</protein>
<dbReference type="InterPro" id="IPR024361">
    <property type="entry name" value="BACON"/>
</dbReference>
<name>A0A8J3CXX7_9BACT</name>
<keyword evidence="1" id="KW-0802">TPR repeat</keyword>
<dbReference type="InterPro" id="IPR019734">
    <property type="entry name" value="TPR_rpt"/>
</dbReference>
<dbReference type="Pfam" id="PF13004">
    <property type="entry name" value="BACON"/>
    <property type="match status" value="2"/>
</dbReference>
<evidence type="ECO:0000313" key="4">
    <source>
        <dbReference type="Proteomes" id="UP000642809"/>
    </source>
</evidence>
<reference evidence="3" key="1">
    <citation type="journal article" date="2014" name="Int. J. Syst. Evol. Microbiol.">
        <title>Complete genome sequence of Corynebacterium casei LMG S-19264T (=DSM 44701T), isolated from a smear-ripened cheese.</title>
        <authorList>
            <consortium name="US DOE Joint Genome Institute (JGI-PGF)"/>
            <person name="Walter F."/>
            <person name="Albersmeier A."/>
            <person name="Kalinowski J."/>
            <person name="Ruckert C."/>
        </authorList>
    </citation>
    <scope>NUCLEOTIDE SEQUENCE</scope>
    <source>
        <strain evidence="3">KCTC 23224</strain>
    </source>
</reference>
<dbReference type="CDD" id="cd14948">
    <property type="entry name" value="BACON"/>
    <property type="match status" value="2"/>
</dbReference>
<dbReference type="PROSITE" id="PS50005">
    <property type="entry name" value="TPR"/>
    <property type="match status" value="1"/>
</dbReference>
<dbReference type="Gene3D" id="1.25.40.10">
    <property type="entry name" value="Tetratricopeptide repeat domain"/>
    <property type="match status" value="1"/>
</dbReference>
<feature type="domain" description="BACON" evidence="2">
    <location>
        <begin position="238"/>
        <end position="284"/>
    </location>
</feature>
<accession>A0A8J3CXX7</accession>
<feature type="repeat" description="TPR" evidence="1">
    <location>
        <begin position="68"/>
        <end position="101"/>
    </location>
</feature>
<dbReference type="Gene3D" id="2.60.40.10">
    <property type="entry name" value="Immunoglobulins"/>
    <property type="match status" value="1"/>
</dbReference>